<evidence type="ECO:0000313" key="10">
    <source>
        <dbReference type="Proteomes" id="UP000693970"/>
    </source>
</evidence>
<feature type="compositionally biased region" description="Low complexity" evidence="8">
    <location>
        <begin position="204"/>
        <end position="228"/>
    </location>
</feature>
<comment type="similarity">
    <text evidence="1">Belongs to the peptidase M8 family.</text>
</comment>
<comment type="cofactor">
    <cofactor evidence="7">
        <name>Zn(2+)</name>
        <dbReference type="ChEBI" id="CHEBI:29105"/>
    </cofactor>
    <text evidence="7">Binds 1 zinc ion per subunit.</text>
</comment>
<feature type="compositionally biased region" description="Low complexity" evidence="8">
    <location>
        <begin position="358"/>
        <end position="377"/>
    </location>
</feature>
<dbReference type="OrthoDB" id="48352at2759"/>
<keyword evidence="3 7" id="KW-0479">Metal-binding</keyword>
<dbReference type="GO" id="GO:0006508">
    <property type="term" value="P:proteolysis"/>
    <property type="evidence" value="ECO:0007669"/>
    <property type="project" value="UniProtKB-KW"/>
</dbReference>
<evidence type="ECO:0000256" key="3">
    <source>
        <dbReference type="ARBA" id="ARBA00022723"/>
    </source>
</evidence>
<dbReference type="EMBL" id="JAGRRH010000006">
    <property type="protein sequence ID" value="KAG7369383.1"/>
    <property type="molecule type" value="Genomic_DNA"/>
</dbReference>
<keyword evidence="6 7" id="KW-0482">Metalloprotease</keyword>
<evidence type="ECO:0000313" key="9">
    <source>
        <dbReference type="EMBL" id="KAG7369383.1"/>
    </source>
</evidence>
<sequence>MNTTRTSTVSFKGMFIILIIFATFFGSFCASNSVQNEEKQTHHPCRSSDDCSGDQDFPASSYSYVEQNSALKEVSRPILRTENGNIRGTNASPTSTSSSHTLSRNKKQGRTDQKNSKDQKSKKTKGTKSDLSPTPQPILAPATTDSPTSQPTLAPVKTPAPTNPPTLQPTVAPVATPSPTNPPTLQPTLAPVATPAPTNPPTLAPVATPAPTNLPTLQPTLAPVATPAPTNPPTLQPTLAPVATPAPTNPPTLQPTLAPVATPAPTDPPTLAPVATPAPTNPPTLQPTLAPVATPAPTNPPTLQPTLAPVATPAPTNLPTLQPTLAPVATPAPTNPPTLQPTLAPVATPAPTNPPTLAPVATPAPTNLPTLQPTLAPVATRAPTNPPTLQPTLAPVATPAPTNPPTLQPTLAPVATPAPTNLPTLQPTLAPVATPAPTNPPTLQPTLAPVATPAPTNPPTLAPVATPAPTNLPTLQPTLAPVATPAPTNPPTLQPTLAPVATPAPTNPPTLQPTLAPVATPAPTNPPTLQPTLAPVATPAPTNPPTLQPTLAPVATPAPTNPPTLQPTLAPVATPAPTNLPTLAPVATPAPATPPTLQPTDEEFVTLRFLSDLDLTISGPRVPPIANGAAGPFRLISVVNTAIQGQLWEGSTLFGPTLLSDMFDGDYSVSELSFPNIMYDLHHERFVLVVTPHGSTDDSKFLLAISKSNAPLSASSLDWWFHTIDACTPPFCDSLWMESAKIAVDEEAIYVTSNMFTVGGDTFGGSFLWILDKDRFYSNNDELPLPGKIFQGSAFENVASLQPAIVRYSTGIPGENVGTYLVSHSCNSGFVTFRVNDPLGPLTTFTRSDVPLTGKYECDLQDAPQLGSTGLIETNDSRVQKAVWVDNILWITFVAREIGTGETAIWYSQFSANGIDPVFIINEGGINGEDISSGAYTFAPSLDVNTYGVAAFGFTASSSSIFAGAYVTILNLDGSFEPSEAVKEGEGPYFQTFSTTTNFWSSYSGMSLDPLDDNCFWAFHQYAREDTCLPIDSSIASEKNSSDPLLEPLEQEMQSVDSVNATGHQFMEGDVRRLQDQVGCWGTAWARLCAAPQCPVNTVQLTSPGFGEIDENAFNLWLDLDVSRTEVATFYLFAHSRWSTVITGDSTASTSIEKLPENNQGPAGIPEILDDLYIYGYDECIDGESGSVGFFGPLVLDPDTSRPITGIMALDRADIPREIANGRLEAIILHEMGHVLGIGDLWDTFNLRNPDNKFVGSSAISVWQNEYGCPGLPPIETEGSFGTYFVHWEESTLQDELMTASYGSLNPLSSLTIASLEDLGYTVDYAAANPYCPPSTASFSCTCATGVTSVSETEKVPPLSEAGLLSAEEFGMSMLESAHRDCGEDGTVCSLDEGLLYVGDKIIIVLYQEEDRIYEVVVTSDPNIRSRSKLMRF</sequence>
<dbReference type="GO" id="GO:0007155">
    <property type="term" value="P:cell adhesion"/>
    <property type="evidence" value="ECO:0007669"/>
    <property type="project" value="InterPro"/>
</dbReference>
<organism evidence="9 10">
    <name type="scientific">Nitzschia inconspicua</name>
    <dbReference type="NCBI Taxonomy" id="303405"/>
    <lineage>
        <taxon>Eukaryota</taxon>
        <taxon>Sar</taxon>
        <taxon>Stramenopiles</taxon>
        <taxon>Ochrophyta</taxon>
        <taxon>Bacillariophyta</taxon>
        <taxon>Bacillariophyceae</taxon>
        <taxon>Bacillariophycidae</taxon>
        <taxon>Bacillariales</taxon>
        <taxon>Bacillariaceae</taxon>
        <taxon>Nitzschia</taxon>
    </lineage>
</organism>
<evidence type="ECO:0000256" key="8">
    <source>
        <dbReference type="SAM" id="MobiDB-lite"/>
    </source>
</evidence>
<comment type="caution">
    <text evidence="9">The sequence shown here is derived from an EMBL/GenBank/DDBJ whole genome shotgun (WGS) entry which is preliminary data.</text>
</comment>
<feature type="compositionally biased region" description="Low complexity" evidence="8">
    <location>
        <begin position="408"/>
        <end position="436"/>
    </location>
</feature>
<feature type="binding site" evidence="7">
    <location>
        <position position="1287"/>
    </location>
    <ligand>
        <name>Zn(2+)</name>
        <dbReference type="ChEBI" id="CHEBI:29105"/>
        <note>catalytic</note>
    </ligand>
</feature>
<evidence type="ECO:0000256" key="2">
    <source>
        <dbReference type="ARBA" id="ARBA00022670"/>
    </source>
</evidence>
<feature type="compositionally biased region" description="Low complexity" evidence="8">
    <location>
        <begin position="530"/>
        <end position="540"/>
    </location>
</feature>
<gene>
    <name evidence="9" type="ORF">IV203_032126</name>
</gene>
<evidence type="ECO:0000256" key="1">
    <source>
        <dbReference type="ARBA" id="ARBA00005860"/>
    </source>
</evidence>
<dbReference type="InterPro" id="IPR001577">
    <property type="entry name" value="Peptidase_M8"/>
</dbReference>
<feature type="compositionally biased region" description="Low complexity" evidence="8">
    <location>
        <begin position="236"/>
        <end position="246"/>
    </location>
</feature>
<evidence type="ECO:0000256" key="6">
    <source>
        <dbReference type="ARBA" id="ARBA00023049"/>
    </source>
</evidence>
<feature type="compositionally biased region" description="Low complexity" evidence="8">
    <location>
        <begin position="304"/>
        <end position="332"/>
    </location>
</feature>
<evidence type="ECO:0000256" key="4">
    <source>
        <dbReference type="ARBA" id="ARBA00022801"/>
    </source>
</evidence>
<dbReference type="GO" id="GO:0004222">
    <property type="term" value="F:metalloendopeptidase activity"/>
    <property type="evidence" value="ECO:0007669"/>
    <property type="project" value="InterPro"/>
</dbReference>
<feature type="compositionally biased region" description="Basic and acidic residues" evidence="8">
    <location>
        <begin position="109"/>
        <end position="121"/>
    </location>
</feature>
<feature type="compositionally biased region" description="Low complexity" evidence="8">
    <location>
        <begin position="286"/>
        <end position="296"/>
    </location>
</feature>
<feature type="compositionally biased region" description="Low complexity" evidence="8">
    <location>
        <begin position="444"/>
        <end position="454"/>
    </location>
</feature>
<feature type="compositionally biased region" description="Low complexity" evidence="8">
    <location>
        <begin position="390"/>
        <end position="400"/>
    </location>
</feature>
<dbReference type="GO" id="GO:0046872">
    <property type="term" value="F:metal ion binding"/>
    <property type="evidence" value="ECO:0007669"/>
    <property type="project" value="UniProtKB-KW"/>
</dbReference>
<reference evidence="9" key="1">
    <citation type="journal article" date="2021" name="Sci. Rep.">
        <title>Diploid genomic architecture of Nitzschia inconspicua, an elite biomass production diatom.</title>
        <authorList>
            <person name="Oliver A."/>
            <person name="Podell S."/>
            <person name="Pinowska A."/>
            <person name="Traller J.C."/>
            <person name="Smith S.R."/>
            <person name="McClure R."/>
            <person name="Beliaev A."/>
            <person name="Bohutskyi P."/>
            <person name="Hill E.A."/>
            <person name="Rabines A."/>
            <person name="Zheng H."/>
            <person name="Allen L.Z."/>
            <person name="Kuo A."/>
            <person name="Grigoriev I.V."/>
            <person name="Allen A.E."/>
            <person name="Hazlebeck D."/>
            <person name="Allen E.E."/>
        </authorList>
    </citation>
    <scope>NUCLEOTIDE SEQUENCE</scope>
    <source>
        <strain evidence="9">Hildebrandi</strain>
    </source>
</reference>
<feature type="compositionally biased region" description="Low complexity" evidence="8">
    <location>
        <begin position="512"/>
        <end position="522"/>
    </location>
</feature>
<feature type="compositionally biased region" description="Low complexity" evidence="8">
    <location>
        <begin position="494"/>
        <end position="504"/>
    </location>
</feature>
<dbReference type="GO" id="GO:0016020">
    <property type="term" value="C:membrane"/>
    <property type="evidence" value="ECO:0007669"/>
    <property type="project" value="InterPro"/>
</dbReference>
<feature type="compositionally biased region" description="Low complexity" evidence="8">
    <location>
        <begin position="462"/>
        <end position="486"/>
    </location>
</feature>
<dbReference type="Proteomes" id="UP000693970">
    <property type="component" value="Unassembled WGS sequence"/>
</dbReference>
<feature type="compositionally biased region" description="Low complexity" evidence="8">
    <location>
        <begin position="340"/>
        <end position="350"/>
    </location>
</feature>
<protein>
    <submittedName>
        <fullName evidence="9">Laminin G domain containing protein</fullName>
    </submittedName>
</protein>
<feature type="compositionally biased region" description="Low complexity" evidence="8">
    <location>
        <begin position="254"/>
        <end position="264"/>
    </location>
</feature>
<reference evidence="9" key="2">
    <citation type="submission" date="2021-04" db="EMBL/GenBank/DDBJ databases">
        <authorList>
            <person name="Podell S."/>
        </authorList>
    </citation>
    <scope>NUCLEOTIDE SEQUENCE</scope>
    <source>
        <strain evidence="9">Hildebrandi</strain>
    </source>
</reference>
<keyword evidence="4" id="KW-0378">Hydrolase</keyword>
<evidence type="ECO:0000256" key="5">
    <source>
        <dbReference type="ARBA" id="ARBA00022833"/>
    </source>
</evidence>
<proteinExistence type="inferred from homology"/>
<keyword evidence="2" id="KW-0645">Protease</keyword>
<name>A0A9K3LVP8_9STRA</name>
<evidence type="ECO:0000256" key="7">
    <source>
        <dbReference type="PIRSR" id="PIRSR601577-2"/>
    </source>
</evidence>
<accession>A0A9K3LVP8</accession>
<feature type="region of interest" description="Disordered" evidence="8">
    <location>
        <begin position="75"/>
        <end position="566"/>
    </location>
</feature>
<feature type="compositionally biased region" description="Low complexity" evidence="8">
    <location>
        <begin position="169"/>
        <end position="178"/>
    </location>
</feature>
<feature type="compositionally biased region" description="Low complexity" evidence="8">
    <location>
        <begin position="186"/>
        <end position="196"/>
    </location>
</feature>
<dbReference type="Pfam" id="PF01457">
    <property type="entry name" value="Peptidase_M8"/>
    <property type="match status" value="1"/>
</dbReference>
<feature type="compositionally biased region" description="Polar residues" evidence="8">
    <location>
        <begin position="143"/>
        <end position="152"/>
    </location>
</feature>
<feature type="compositionally biased region" description="Low complexity" evidence="8">
    <location>
        <begin position="548"/>
        <end position="558"/>
    </location>
</feature>
<feature type="compositionally biased region" description="Low complexity" evidence="8">
    <location>
        <begin position="89"/>
        <end position="102"/>
    </location>
</feature>
<keyword evidence="5 7" id="KW-0862">Zinc</keyword>
<keyword evidence="10" id="KW-1185">Reference proteome</keyword>